<comment type="caution">
    <text evidence="1">The sequence shown here is derived from an EMBL/GenBank/DDBJ whole genome shotgun (WGS) entry which is preliminary data.</text>
</comment>
<accession>A0ACC2FW70</accession>
<keyword evidence="2" id="KW-1185">Reference proteome</keyword>
<gene>
    <name evidence="1" type="ORF">DPEC_G00247080</name>
</gene>
<evidence type="ECO:0000313" key="1">
    <source>
        <dbReference type="EMBL" id="KAJ7995679.1"/>
    </source>
</evidence>
<dbReference type="EMBL" id="CM055748">
    <property type="protein sequence ID" value="KAJ7995679.1"/>
    <property type="molecule type" value="Genomic_DNA"/>
</dbReference>
<reference evidence="1" key="1">
    <citation type="submission" date="2021-05" db="EMBL/GenBank/DDBJ databases">
        <authorList>
            <person name="Pan Q."/>
            <person name="Jouanno E."/>
            <person name="Zahm M."/>
            <person name="Klopp C."/>
            <person name="Cabau C."/>
            <person name="Louis A."/>
            <person name="Berthelot C."/>
            <person name="Parey E."/>
            <person name="Roest Crollius H."/>
            <person name="Montfort J."/>
            <person name="Robinson-Rechavi M."/>
            <person name="Bouchez O."/>
            <person name="Lampietro C."/>
            <person name="Lopez Roques C."/>
            <person name="Donnadieu C."/>
            <person name="Postlethwait J."/>
            <person name="Bobe J."/>
            <person name="Dillon D."/>
            <person name="Chandos A."/>
            <person name="von Hippel F."/>
            <person name="Guiguen Y."/>
        </authorList>
    </citation>
    <scope>NUCLEOTIDE SEQUENCE</scope>
    <source>
        <strain evidence="1">YG-Jan2019</strain>
    </source>
</reference>
<proteinExistence type="predicted"/>
<name>A0ACC2FW70_DALPE</name>
<sequence length="88" mass="10359">MPSFQTARLGHFFKRKRPNLCQKNLHILPQRKRCPLDLRVRSSLTLLFSSLFQTYIGSINTVIGSHRAVCSVDYLQNWICYSTYCWMC</sequence>
<protein>
    <submittedName>
        <fullName evidence="1">Uncharacterized protein</fullName>
    </submittedName>
</protein>
<organism evidence="1 2">
    <name type="scientific">Dallia pectoralis</name>
    <name type="common">Alaska blackfish</name>
    <dbReference type="NCBI Taxonomy" id="75939"/>
    <lineage>
        <taxon>Eukaryota</taxon>
        <taxon>Metazoa</taxon>
        <taxon>Chordata</taxon>
        <taxon>Craniata</taxon>
        <taxon>Vertebrata</taxon>
        <taxon>Euteleostomi</taxon>
        <taxon>Actinopterygii</taxon>
        <taxon>Neopterygii</taxon>
        <taxon>Teleostei</taxon>
        <taxon>Protacanthopterygii</taxon>
        <taxon>Esociformes</taxon>
        <taxon>Umbridae</taxon>
        <taxon>Dallia</taxon>
    </lineage>
</organism>
<evidence type="ECO:0000313" key="2">
    <source>
        <dbReference type="Proteomes" id="UP001157502"/>
    </source>
</evidence>
<dbReference type="Proteomes" id="UP001157502">
    <property type="component" value="Chromosome 21"/>
</dbReference>